<feature type="signal peptide" evidence="2">
    <location>
        <begin position="1"/>
        <end position="20"/>
    </location>
</feature>
<evidence type="ECO:0000256" key="2">
    <source>
        <dbReference type="SAM" id="SignalP"/>
    </source>
</evidence>
<evidence type="ECO:0000313" key="4">
    <source>
        <dbReference type="Proteomes" id="UP000182769"/>
    </source>
</evidence>
<keyword evidence="4" id="KW-1185">Reference proteome</keyword>
<keyword evidence="1" id="KW-0175">Coiled coil</keyword>
<dbReference type="Proteomes" id="UP000182769">
    <property type="component" value="Unassembled WGS sequence"/>
</dbReference>
<dbReference type="AlphaFoldDB" id="A0A0K6IH96"/>
<evidence type="ECO:0000313" key="3">
    <source>
        <dbReference type="EMBL" id="CUB02677.1"/>
    </source>
</evidence>
<name>A0A0K6IH96_9GAMM</name>
<reference evidence="4" key="1">
    <citation type="submission" date="2015-08" db="EMBL/GenBank/DDBJ databases">
        <authorList>
            <person name="Varghese N."/>
        </authorList>
    </citation>
    <scope>NUCLEOTIDE SEQUENCE [LARGE SCALE GENOMIC DNA]</scope>
    <source>
        <strain evidence="4">JCM 18476</strain>
    </source>
</reference>
<accession>A0A0K6IH96</accession>
<feature type="coiled-coil region" evidence="1">
    <location>
        <begin position="76"/>
        <end position="103"/>
    </location>
</feature>
<feature type="chain" id="PRO_5005505548" description="Lipoprotein" evidence="2">
    <location>
        <begin position="21"/>
        <end position="209"/>
    </location>
</feature>
<evidence type="ECO:0000256" key="1">
    <source>
        <dbReference type="SAM" id="Coils"/>
    </source>
</evidence>
<sequence>MFSQSIKAFCCILLITSLVACSSAPSKQEFDSTRDQQQYELAHLLETLWQRGHIIPTLQQGAPLISSAKAGQAAIAQQNQNNIDLVKAELAKLDAKLIERQQQPQTGDLAQLMALSVEDNAKNQYMAEPLIIYRSEQTRWRLMGEDGTEIWLNVVWNEKGKLYIEGQEALDLSPSSPDTPRTLQVFYYGGKVLAQASLTLELQTKVPRL</sequence>
<dbReference type="STRING" id="1137284.GCA_001418205_00519"/>
<dbReference type="PROSITE" id="PS51257">
    <property type="entry name" value="PROKAR_LIPOPROTEIN"/>
    <property type="match status" value="1"/>
</dbReference>
<dbReference type="EMBL" id="CYHG01000002">
    <property type="protein sequence ID" value="CUB02677.1"/>
    <property type="molecule type" value="Genomic_DNA"/>
</dbReference>
<organism evidence="3 4">
    <name type="scientific">Marinomonas fungiae</name>
    <dbReference type="NCBI Taxonomy" id="1137284"/>
    <lineage>
        <taxon>Bacteria</taxon>
        <taxon>Pseudomonadati</taxon>
        <taxon>Pseudomonadota</taxon>
        <taxon>Gammaproteobacteria</taxon>
        <taxon>Oceanospirillales</taxon>
        <taxon>Oceanospirillaceae</taxon>
        <taxon>Marinomonas</taxon>
    </lineage>
</organism>
<evidence type="ECO:0008006" key="5">
    <source>
        <dbReference type="Google" id="ProtNLM"/>
    </source>
</evidence>
<keyword evidence="2" id="KW-0732">Signal</keyword>
<proteinExistence type="predicted"/>
<gene>
    <name evidence="3" type="ORF">Ga0061065_10214</name>
</gene>
<protein>
    <recommendedName>
        <fullName evidence="5">Lipoprotein</fullName>
    </recommendedName>
</protein>